<dbReference type="Proteomes" id="UP000248329">
    <property type="component" value="Unassembled WGS sequence"/>
</dbReference>
<evidence type="ECO:0000313" key="2">
    <source>
        <dbReference type="Proteomes" id="UP000248329"/>
    </source>
</evidence>
<keyword evidence="1" id="KW-0547">Nucleotide-binding</keyword>
<proteinExistence type="predicted"/>
<accession>A0AC61L0L0</accession>
<organism evidence="1 2">
    <name type="scientific">Candidatus Methanogaster sp</name>
    <dbReference type="NCBI Taxonomy" id="3386292"/>
    <lineage>
        <taxon>Archaea</taxon>
        <taxon>Methanobacteriati</taxon>
        <taxon>Methanobacteriota</taxon>
        <taxon>Stenosarchaea group</taxon>
        <taxon>Methanomicrobia</taxon>
        <taxon>Methanosarcinales</taxon>
        <taxon>ANME-2 cluster</taxon>
        <taxon>Candidatus Methanogasteraceae</taxon>
        <taxon>Candidatus Methanogaster</taxon>
    </lineage>
</organism>
<evidence type="ECO:0000313" key="1">
    <source>
        <dbReference type="EMBL" id="PXF59333.1"/>
    </source>
</evidence>
<gene>
    <name evidence="1" type="ORF">C4B59_11790</name>
</gene>
<sequence>MKRIEFHDREKEKEEIMDILDSEPSLITLIYGPINSGKTTFVDHLIGQLPDDYVPFYVNLRGRFITGYEDFLNVLFEIDEGGVIGNVSEYAQSLIKDLRILGGIPIPLHLFEQIFEKKDKSKDMFKYIERFFTEVSKKRVPVLIIDELQVIGDMKIDGLLIYKLFNFFIRLTKEKHLAHVFVVTSDSLFIEQVYSEAMLEGRSEYLLVDDFDENTTIEFLKGHDFTDDEARVAWKYCGGKPVCLLKLIRVAEKELIAKKMLATRVNQLKNLLDYLNYTKPRMMIGEDSYMVEKEDIVDVLNRFVDAECIDDEGLDRPAKHFLVKDNILFLDPDIGIIKPQSQLNLLAIREVMRDS</sequence>
<reference evidence="1" key="1">
    <citation type="submission" date="2018-01" db="EMBL/GenBank/DDBJ databases">
        <authorList>
            <person name="Krukenberg V."/>
        </authorList>
    </citation>
    <scope>NUCLEOTIDE SEQUENCE</scope>
    <source>
        <strain evidence="1">E20ANME2</strain>
    </source>
</reference>
<name>A0AC61L0L0_9EURY</name>
<dbReference type="EMBL" id="PQXF01000026">
    <property type="protein sequence ID" value="PXF59333.1"/>
    <property type="molecule type" value="Genomic_DNA"/>
</dbReference>
<keyword evidence="1" id="KW-0067">ATP-binding</keyword>
<comment type="caution">
    <text evidence="1">The sequence shown here is derived from an EMBL/GenBank/DDBJ whole genome shotgun (WGS) entry which is preliminary data.</text>
</comment>
<protein>
    <submittedName>
        <fullName evidence="1">ATP-binding protein</fullName>
    </submittedName>
</protein>